<dbReference type="OrthoDB" id="6506382at2"/>
<dbReference type="SUPFAM" id="SSF51126">
    <property type="entry name" value="Pectin lyase-like"/>
    <property type="match status" value="1"/>
</dbReference>
<reference evidence="3 4" key="1">
    <citation type="submission" date="2016-09" db="EMBL/GenBank/DDBJ databases">
        <authorList>
            <person name="Doonan J."/>
            <person name="Pachebat J.A."/>
            <person name="Golyshin P.N."/>
            <person name="Denman S."/>
            <person name="Mcdonald J.E."/>
        </authorList>
    </citation>
    <scope>NUCLEOTIDE SEQUENCE [LARGE SCALE GENOMIC DNA]</scope>
    <source>
        <strain evidence="3 4">NCPPB 3934</strain>
    </source>
</reference>
<feature type="domain" description="Right handed beta helix" evidence="2">
    <location>
        <begin position="228"/>
        <end position="350"/>
    </location>
</feature>
<evidence type="ECO:0000313" key="3">
    <source>
        <dbReference type="EMBL" id="RLM17473.1"/>
    </source>
</evidence>
<dbReference type="InterPro" id="IPR051550">
    <property type="entry name" value="SCF-Subunits/Alg-Epimerases"/>
</dbReference>
<dbReference type="InterPro" id="IPR006626">
    <property type="entry name" value="PbH1"/>
</dbReference>
<dbReference type="InterPro" id="IPR011050">
    <property type="entry name" value="Pectin_lyase_fold/virulence"/>
</dbReference>
<name>A0A421DIV4_9GAMM</name>
<dbReference type="Proteomes" id="UP000285648">
    <property type="component" value="Unassembled WGS sequence"/>
</dbReference>
<keyword evidence="1" id="KW-0677">Repeat</keyword>
<dbReference type="InterPro" id="IPR039448">
    <property type="entry name" value="Beta_helix"/>
</dbReference>
<protein>
    <recommendedName>
        <fullName evidence="2">Right handed beta helix domain-containing protein</fullName>
    </recommendedName>
</protein>
<evidence type="ECO:0000259" key="2">
    <source>
        <dbReference type="Pfam" id="PF13229"/>
    </source>
</evidence>
<dbReference type="PANTHER" id="PTHR22990:SF15">
    <property type="entry name" value="F-BOX ONLY PROTEIN 10"/>
    <property type="match status" value="1"/>
</dbReference>
<organism evidence="3 4">
    <name type="scientific">Brenneria alni</name>
    <dbReference type="NCBI Taxonomy" id="71656"/>
    <lineage>
        <taxon>Bacteria</taxon>
        <taxon>Pseudomonadati</taxon>
        <taxon>Pseudomonadota</taxon>
        <taxon>Gammaproteobacteria</taxon>
        <taxon>Enterobacterales</taxon>
        <taxon>Pectobacteriaceae</taxon>
        <taxon>Brenneria</taxon>
    </lineage>
</organism>
<accession>A0A421DIV4</accession>
<dbReference type="Pfam" id="PF13229">
    <property type="entry name" value="Beta_helix"/>
    <property type="match status" value="1"/>
</dbReference>
<dbReference type="SMART" id="SM00710">
    <property type="entry name" value="PbH1"/>
    <property type="match status" value="8"/>
</dbReference>
<proteinExistence type="predicted"/>
<keyword evidence="4" id="KW-1185">Reference proteome</keyword>
<evidence type="ECO:0000256" key="1">
    <source>
        <dbReference type="ARBA" id="ARBA00022737"/>
    </source>
</evidence>
<evidence type="ECO:0000313" key="4">
    <source>
        <dbReference type="Proteomes" id="UP000285648"/>
    </source>
</evidence>
<dbReference type="EMBL" id="MJLZ01000103">
    <property type="protein sequence ID" value="RLM17473.1"/>
    <property type="molecule type" value="Genomic_DNA"/>
</dbReference>
<gene>
    <name evidence="3" type="ORF">BIY29_19135</name>
</gene>
<sequence length="456" mass="50072">MKRRGLLKFLALSSIPMIFSEKIFAKVPSRNDSSDSSDLLTILERLNKSGNKEINILNIGAHSCTEKNYESFDNRKIIQAVIDYCAKEYKSNGERWNIIIPDGVFLVTATVHKEENGKIMGIHSLLIKSNIIMKGSGTIKLYDHQYGSGAFFRLLSSYRDEAKFLENVDVSGITLDGNAKAQAPGVQASNILIECKNDIKVERIKSINCNGNGIQIRGGSKRGLSARNIYIGECIVHDCQKIGIQVAQFEHLIIQNNDISNCKDNGIDIYGDMGKGSSPEVNGNNFIIRGNKISNCLNGVFPETVSNGEIYGNAIYNMLESGVHINRIHGQPMNISVHDNTINGAAYGFTNTGDMKGIVIKENDLSLIKKSIVSLGGGQGNSSNITIKNNRITLGDTEINLVVLNGVIIRNIDIDENVIYKAEAIENKIHNGALIKNNAKSVNNTVKITGWKLMKK</sequence>
<dbReference type="RefSeq" id="WP_121576715.1">
    <property type="nucleotide sequence ID" value="NZ_MJLZ01000103.1"/>
</dbReference>
<dbReference type="Gene3D" id="2.160.20.10">
    <property type="entry name" value="Single-stranded right-handed beta-helix, Pectin lyase-like"/>
    <property type="match status" value="1"/>
</dbReference>
<dbReference type="InterPro" id="IPR012334">
    <property type="entry name" value="Pectin_lyas_fold"/>
</dbReference>
<dbReference type="AlphaFoldDB" id="A0A421DIV4"/>
<comment type="caution">
    <text evidence="3">The sequence shown here is derived from an EMBL/GenBank/DDBJ whole genome shotgun (WGS) entry which is preliminary data.</text>
</comment>
<dbReference type="PANTHER" id="PTHR22990">
    <property type="entry name" value="F-BOX ONLY PROTEIN"/>
    <property type="match status" value="1"/>
</dbReference>